<reference evidence="6" key="2">
    <citation type="journal article" date="2022" name="Elife">
        <title>Obligate sexual reproduction of a homothallic fungus closely related to the Cryptococcus pathogenic species complex.</title>
        <authorList>
            <person name="Passer A.R."/>
            <person name="Clancey S.A."/>
            <person name="Shea T."/>
            <person name="David-Palma M."/>
            <person name="Averette A.F."/>
            <person name="Boekhout T."/>
            <person name="Porcel B.M."/>
            <person name="Nowrousian M."/>
            <person name="Cuomo C.A."/>
            <person name="Sun S."/>
            <person name="Heitman J."/>
            <person name="Coelho M.A."/>
        </authorList>
    </citation>
    <scope>NUCLEOTIDE SEQUENCE</scope>
    <source>
        <strain evidence="6">CBS 7841</strain>
    </source>
</reference>
<dbReference type="KEGG" id="cdep:91090272"/>
<dbReference type="PANTHER" id="PTHR43149">
    <property type="entry name" value="ENOYL-COA HYDRATASE"/>
    <property type="match status" value="1"/>
</dbReference>
<dbReference type="InterPro" id="IPR014748">
    <property type="entry name" value="Enoyl-CoA_hydra_C"/>
</dbReference>
<dbReference type="PANTHER" id="PTHR43149:SF1">
    <property type="entry name" value="DELTA(3,5)-DELTA(2,4)-DIENOYL-COA ISOMERASE, MITOCHONDRIAL"/>
    <property type="match status" value="1"/>
</dbReference>
<dbReference type="Proteomes" id="UP000094043">
    <property type="component" value="Chromosome 8"/>
</dbReference>
<dbReference type="GO" id="GO:0005739">
    <property type="term" value="C:mitochondrion"/>
    <property type="evidence" value="ECO:0007669"/>
    <property type="project" value="TreeGrafter"/>
</dbReference>
<reference evidence="6" key="3">
    <citation type="submission" date="2024-01" db="EMBL/GenBank/DDBJ databases">
        <authorList>
            <person name="Coelho M.A."/>
            <person name="David-Palma M."/>
            <person name="Shea T."/>
            <person name="Sun S."/>
            <person name="Cuomo C.A."/>
            <person name="Heitman J."/>
        </authorList>
    </citation>
    <scope>NUCLEOTIDE SEQUENCE</scope>
    <source>
        <strain evidence="6">CBS 7841</strain>
    </source>
</reference>
<keyword evidence="7" id="KW-1185">Reference proteome</keyword>
<dbReference type="InterPro" id="IPR045002">
    <property type="entry name" value="Ech1-like"/>
</dbReference>
<organism evidence="6 7">
    <name type="scientific">Cryptococcus depauperatus CBS 7841</name>
    <dbReference type="NCBI Taxonomy" id="1295531"/>
    <lineage>
        <taxon>Eukaryota</taxon>
        <taxon>Fungi</taxon>
        <taxon>Dikarya</taxon>
        <taxon>Basidiomycota</taxon>
        <taxon>Agaricomycotina</taxon>
        <taxon>Tremellomycetes</taxon>
        <taxon>Tremellales</taxon>
        <taxon>Cryptococcaceae</taxon>
        <taxon>Cryptococcus</taxon>
    </lineage>
</organism>
<dbReference type="SUPFAM" id="SSF52096">
    <property type="entry name" value="ClpP/crotonase"/>
    <property type="match status" value="1"/>
</dbReference>
<reference evidence="6" key="1">
    <citation type="submission" date="2016-06" db="EMBL/GenBank/DDBJ databases">
        <authorList>
            <person name="Cuomo C."/>
            <person name="Litvintseva A."/>
            <person name="Heitman J."/>
            <person name="Chen Y."/>
            <person name="Sun S."/>
            <person name="Springer D."/>
            <person name="Dromer F."/>
            <person name="Young S."/>
            <person name="Zeng Q."/>
            <person name="Chapman S."/>
            <person name="Gujja S."/>
            <person name="Saif S."/>
            <person name="Birren B."/>
        </authorList>
    </citation>
    <scope>NUCLEOTIDE SEQUENCE</scope>
    <source>
        <strain evidence="6">CBS 7841</strain>
    </source>
</reference>
<dbReference type="GO" id="GO:0006635">
    <property type="term" value="P:fatty acid beta-oxidation"/>
    <property type="evidence" value="ECO:0007669"/>
    <property type="project" value="UniProtKB-UniPathway"/>
</dbReference>
<gene>
    <name evidence="6" type="ORF">L203_106064</name>
</gene>
<evidence type="ECO:0000256" key="1">
    <source>
        <dbReference type="ARBA" id="ARBA00005005"/>
    </source>
</evidence>
<protein>
    <submittedName>
        <fullName evidence="6">Uncharacterized protein</fullName>
    </submittedName>
</protein>
<proteinExistence type="inferred from homology"/>
<accession>A0A1E3IV46</accession>
<dbReference type="GO" id="GO:0051750">
    <property type="term" value="F:delta(3,5)-delta(2,4)-dienoyl-CoA isomerase activity"/>
    <property type="evidence" value="ECO:0007669"/>
    <property type="project" value="TreeGrafter"/>
</dbReference>
<dbReference type="CDD" id="cd06558">
    <property type="entry name" value="crotonase-like"/>
    <property type="match status" value="1"/>
</dbReference>
<dbReference type="GeneID" id="91090272"/>
<comment type="pathway">
    <text evidence="1">Lipid metabolism; fatty acid beta-oxidation.</text>
</comment>
<evidence type="ECO:0000256" key="3">
    <source>
        <dbReference type="ARBA" id="ARBA00022832"/>
    </source>
</evidence>
<keyword evidence="3" id="KW-0276">Fatty acid metabolism</keyword>
<dbReference type="Pfam" id="PF00378">
    <property type="entry name" value="ECH_1"/>
    <property type="match status" value="1"/>
</dbReference>
<dbReference type="OrthoDB" id="14970at2759"/>
<keyword evidence="5" id="KW-0413">Isomerase</keyword>
<dbReference type="RefSeq" id="XP_066071521.1">
    <property type="nucleotide sequence ID" value="XM_066215424.1"/>
</dbReference>
<dbReference type="InterPro" id="IPR001753">
    <property type="entry name" value="Enoyl-CoA_hydra/iso"/>
</dbReference>
<dbReference type="AlphaFoldDB" id="A0A1E3IV46"/>
<name>A0A1E3IV46_9TREE</name>
<evidence type="ECO:0000313" key="7">
    <source>
        <dbReference type="Proteomes" id="UP000094043"/>
    </source>
</evidence>
<dbReference type="VEuPathDB" id="FungiDB:L203_00771"/>
<dbReference type="Gene3D" id="1.10.12.10">
    <property type="entry name" value="Lyase 2-enoyl-coa Hydratase, Chain A, domain 2"/>
    <property type="match status" value="1"/>
</dbReference>
<evidence type="ECO:0000256" key="5">
    <source>
        <dbReference type="ARBA" id="ARBA00023235"/>
    </source>
</evidence>
<dbReference type="InterPro" id="IPR029045">
    <property type="entry name" value="ClpP/crotonase-like_dom_sf"/>
</dbReference>
<evidence type="ECO:0000256" key="4">
    <source>
        <dbReference type="ARBA" id="ARBA00023098"/>
    </source>
</evidence>
<dbReference type="Gene3D" id="3.90.226.10">
    <property type="entry name" value="2-enoyl-CoA Hydratase, Chain A, domain 1"/>
    <property type="match status" value="1"/>
</dbReference>
<dbReference type="EMBL" id="CP143791">
    <property type="protein sequence ID" value="WVN90821.1"/>
    <property type="molecule type" value="Genomic_DNA"/>
</dbReference>
<keyword evidence="4" id="KW-0443">Lipid metabolism</keyword>
<sequence>MNLQAFTGKFHRASEPSPGVLLLELNRPPVNVFSEAMWRELQVIVQLISATPSVRVVVLSSSIEKAFTAGLDLADTGGLTTSSSDPARKAFELHSHIIGFQAAISSLARCRQPIICALFGASVGLAIDIASACDIRLCSSNTTFGIFEVNVGLAADIGTLQRFPKIVGNDSKVRELALMGRPFSAVEAEELGFVSEVVQGGRDQVIARAIEKAKVIASKSPVAVIGTKHILNHARDHSIEDGLQYVAAWNMSMLQSDDTTKAMEATFKKQQTHFLPFSTKSKL</sequence>
<comment type="similarity">
    <text evidence="2">Belongs to the enoyl-CoA hydratase/isomerase family.</text>
</comment>
<evidence type="ECO:0000256" key="2">
    <source>
        <dbReference type="ARBA" id="ARBA00005254"/>
    </source>
</evidence>
<evidence type="ECO:0000313" key="6">
    <source>
        <dbReference type="EMBL" id="WVN90821.1"/>
    </source>
</evidence>
<dbReference type="FunFam" id="1.10.12.10:FF:000004">
    <property type="entry name" value="Delta3,5-delta2,4-dienoyl-CoA isomerase"/>
    <property type="match status" value="1"/>
</dbReference>